<dbReference type="RefSeq" id="WP_161839745.1">
    <property type="nucleotide sequence ID" value="NZ_CP048000.1"/>
</dbReference>
<accession>A0A6P1TR14</accession>
<organism evidence="1 2">
    <name type="scientific">Anaerocolumna sedimenticola</name>
    <dbReference type="NCBI Taxonomy" id="2696063"/>
    <lineage>
        <taxon>Bacteria</taxon>
        <taxon>Bacillati</taxon>
        <taxon>Bacillota</taxon>
        <taxon>Clostridia</taxon>
        <taxon>Lachnospirales</taxon>
        <taxon>Lachnospiraceae</taxon>
        <taxon>Anaerocolumna</taxon>
    </lineage>
</organism>
<dbReference type="KEGG" id="anr:Ana3638_20840"/>
<dbReference type="EMBL" id="CP048000">
    <property type="protein sequence ID" value="QHQ62923.1"/>
    <property type="molecule type" value="Genomic_DNA"/>
</dbReference>
<reference evidence="1 2" key="1">
    <citation type="submission" date="2020-01" db="EMBL/GenBank/DDBJ databases">
        <title>Genome analysis of Anaerocolumna sp. CBA3638.</title>
        <authorList>
            <person name="Kim J."/>
            <person name="Roh S.W."/>
        </authorList>
    </citation>
    <scope>NUCLEOTIDE SEQUENCE [LARGE SCALE GENOMIC DNA]</scope>
    <source>
        <strain evidence="1 2">CBA3638</strain>
    </source>
</reference>
<protein>
    <recommendedName>
        <fullName evidence="3">Histidine kinase/HSP90-like ATPase domain-containing protein</fullName>
    </recommendedName>
</protein>
<dbReference type="Gene3D" id="3.30.565.10">
    <property type="entry name" value="Histidine kinase-like ATPase, C-terminal domain"/>
    <property type="match status" value="1"/>
</dbReference>
<keyword evidence="2" id="KW-1185">Reference proteome</keyword>
<dbReference type="InterPro" id="IPR036890">
    <property type="entry name" value="HATPase_C_sf"/>
</dbReference>
<gene>
    <name evidence="1" type="ORF">Ana3638_20840</name>
</gene>
<dbReference type="SUPFAM" id="SSF55874">
    <property type="entry name" value="ATPase domain of HSP90 chaperone/DNA topoisomerase II/histidine kinase"/>
    <property type="match status" value="1"/>
</dbReference>
<name>A0A6P1TR14_9FIRM</name>
<dbReference type="AlphaFoldDB" id="A0A6P1TR14"/>
<evidence type="ECO:0000313" key="2">
    <source>
        <dbReference type="Proteomes" id="UP000464314"/>
    </source>
</evidence>
<sequence length="175" mass="20273">MSKKDYSFNPKARLLLQLGDQLIRNEAVAIFELVKNCYDANANYALVSFYDINKPEEGTIIIEDDGDGMDLDIIENVWMQPGTDYKEKIYQENKDNKEYSKRLPIGEKGIGRFGAYKLGNTIEIVTKKKESKNEIYFKIDWSNLIDINYLADISVEVEERKPKYFLIKIKVALVL</sequence>
<evidence type="ECO:0000313" key="1">
    <source>
        <dbReference type="EMBL" id="QHQ62923.1"/>
    </source>
</evidence>
<evidence type="ECO:0008006" key="3">
    <source>
        <dbReference type="Google" id="ProtNLM"/>
    </source>
</evidence>
<dbReference type="Proteomes" id="UP000464314">
    <property type="component" value="Chromosome"/>
</dbReference>
<dbReference type="Pfam" id="PF13589">
    <property type="entry name" value="HATPase_c_3"/>
    <property type="match status" value="1"/>
</dbReference>
<proteinExistence type="predicted"/>